<organism evidence="1 2">
    <name type="scientific">Choristoneura occidentalis granulovirus</name>
    <dbReference type="NCBI Taxonomy" id="364745"/>
    <lineage>
        <taxon>Viruses</taxon>
        <taxon>Viruses incertae sedis</taxon>
        <taxon>Naldaviricetes</taxon>
        <taxon>Lefavirales</taxon>
        <taxon>Baculoviridae</taxon>
        <taxon>Betabaculovirus</taxon>
        <taxon>Betabaculovirus chofumiferanae</taxon>
    </lineage>
</organism>
<reference evidence="1 2" key="1">
    <citation type="journal article" date="2006" name="J. Gen. Virol.">
        <title>Sequence analysis of the Choristoneura occidentalis granulovirus genome.</title>
        <authorList>
            <person name="Escasa S.R."/>
            <person name="Lauzon H.A.M."/>
            <person name="Mathur A.C."/>
            <person name="Krell P.J."/>
            <person name="Arif B.M."/>
        </authorList>
    </citation>
    <scope>NUCLEOTIDE SEQUENCE [LARGE SCALE GENOMIC DNA]</scope>
</reference>
<sequence length="152" mass="17898">MIKILLWILIIFVILFFVQHKKPNDDFETISCVRANPSNCQQYYDCFGNLMACSFDERFDENTNSCNHYFFTDCKQRYNPPYPTVTELCRPYWDGLSNVNIFPTPQCNRMFICTTDLLSYNLVCRSDLFELFSIEQRQCIDGNKVNCGSRIS</sequence>
<dbReference type="GeneID" id="4155870"/>
<dbReference type="InterPro" id="IPR036508">
    <property type="entry name" value="Chitin-bd_dom_sf"/>
</dbReference>
<name>Q1A4N7_9BBAC</name>
<dbReference type="KEGG" id="vg:4155870"/>
<dbReference type="EMBL" id="DQ333351">
    <property type="protein sequence ID" value="ABC61193.1"/>
    <property type="molecule type" value="Genomic_DNA"/>
</dbReference>
<proteinExistence type="predicted"/>
<dbReference type="GO" id="GO:0008061">
    <property type="term" value="F:chitin binding"/>
    <property type="evidence" value="ECO:0007669"/>
    <property type="project" value="InterPro"/>
</dbReference>
<evidence type="ECO:0000313" key="1">
    <source>
        <dbReference type="EMBL" id="ABC61193.1"/>
    </source>
</evidence>
<dbReference type="SUPFAM" id="SSF57625">
    <property type="entry name" value="Invertebrate chitin-binding proteins"/>
    <property type="match status" value="1"/>
</dbReference>
<protein>
    <recommendedName>
        <fullName evidence="3">Chitin-binding type-2 domain-containing protein</fullName>
    </recommendedName>
</protein>
<dbReference type="RefSeq" id="YP_654480.1">
    <property type="nucleotide sequence ID" value="NC_008168.1"/>
</dbReference>
<dbReference type="Proteomes" id="UP000202317">
    <property type="component" value="Segment"/>
</dbReference>
<dbReference type="OrthoDB" id="24146at10239"/>
<keyword evidence="2" id="KW-1185">Reference proteome</keyword>
<evidence type="ECO:0000313" key="2">
    <source>
        <dbReference type="Proteomes" id="UP000202317"/>
    </source>
</evidence>
<accession>Q1A4N7</accession>
<evidence type="ECO:0008006" key="3">
    <source>
        <dbReference type="Google" id="ProtNLM"/>
    </source>
</evidence>